<proteinExistence type="predicted"/>
<gene>
    <name evidence="1" type="ORF">BJ992_003979</name>
</gene>
<evidence type="ECO:0000313" key="1">
    <source>
        <dbReference type="EMBL" id="MBB6474548.1"/>
    </source>
</evidence>
<dbReference type="AlphaFoldDB" id="A0A7X0IGI6"/>
<comment type="caution">
    <text evidence="1">The sequence shown here is derived from an EMBL/GenBank/DDBJ whole genome shotgun (WGS) entry which is preliminary data.</text>
</comment>
<dbReference type="EMBL" id="JACHIU010000001">
    <property type="protein sequence ID" value="MBB6474548.1"/>
    <property type="molecule type" value="Genomic_DNA"/>
</dbReference>
<sequence length="76" mass="8770">MTTVSLAQVKELHGRRWEIMDFYGGWIAYRRQPWSSAAVRFGVSNVVGADNLDDLARQLDEQNQAESRRKSRYPPS</sequence>
<reference evidence="1 2" key="1">
    <citation type="submission" date="2020-08" db="EMBL/GenBank/DDBJ databases">
        <title>Sequencing the genomes of 1000 actinobacteria strains.</title>
        <authorList>
            <person name="Klenk H.-P."/>
        </authorList>
    </citation>
    <scope>NUCLEOTIDE SEQUENCE [LARGE SCALE GENOMIC DNA]</scope>
    <source>
        <strain evidence="1 2">DSM 44936</strain>
    </source>
</reference>
<evidence type="ECO:0000313" key="2">
    <source>
        <dbReference type="Proteomes" id="UP000555564"/>
    </source>
</evidence>
<organism evidence="1 2">
    <name type="scientific">Sphaerisporangium rubeum</name>
    <dbReference type="NCBI Taxonomy" id="321317"/>
    <lineage>
        <taxon>Bacteria</taxon>
        <taxon>Bacillati</taxon>
        <taxon>Actinomycetota</taxon>
        <taxon>Actinomycetes</taxon>
        <taxon>Streptosporangiales</taxon>
        <taxon>Streptosporangiaceae</taxon>
        <taxon>Sphaerisporangium</taxon>
    </lineage>
</organism>
<name>A0A7X0IGI6_9ACTN</name>
<dbReference type="Proteomes" id="UP000555564">
    <property type="component" value="Unassembled WGS sequence"/>
</dbReference>
<keyword evidence="2" id="KW-1185">Reference proteome</keyword>
<accession>A0A7X0IGI6</accession>
<dbReference type="RefSeq" id="WP_184983142.1">
    <property type="nucleotide sequence ID" value="NZ_BAAALO010000092.1"/>
</dbReference>
<protein>
    <submittedName>
        <fullName evidence="1">Uncharacterized protein</fullName>
    </submittedName>
</protein>